<dbReference type="PANTHER" id="PTHR22916">
    <property type="entry name" value="GLYCOSYLTRANSFERASE"/>
    <property type="match status" value="1"/>
</dbReference>
<dbReference type="GO" id="GO:0016758">
    <property type="term" value="F:hexosyltransferase activity"/>
    <property type="evidence" value="ECO:0007669"/>
    <property type="project" value="UniProtKB-ARBA"/>
</dbReference>
<reference evidence="2" key="1">
    <citation type="submission" date="2022-10" db="EMBL/GenBank/DDBJ databases">
        <title>Two novel species of Flavobacterium.</title>
        <authorList>
            <person name="Liu Q."/>
            <person name="Xin Y.-H."/>
        </authorList>
    </citation>
    <scope>NUCLEOTIDE SEQUENCE</scope>
    <source>
        <strain evidence="2">LS1R47</strain>
    </source>
</reference>
<dbReference type="Gene3D" id="3.90.550.10">
    <property type="entry name" value="Spore Coat Polysaccharide Biosynthesis Protein SpsA, Chain A"/>
    <property type="match status" value="1"/>
</dbReference>
<comment type="caution">
    <text evidence="2">The sequence shown here is derived from an EMBL/GenBank/DDBJ whole genome shotgun (WGS) entry which is preliminary data.</text>
</comment>
<evidence type="ECO:0000259" key="1">
    <source>
        <dbReference type="Pfam" id="PF00535"/>
    </source>
</evidence>
<dbReference type="AlphaFoldDB" id="A0A9X2YYW8"/>
<name>A0A9X2YYW8_9FLAO</name>
<dbReference type="EMBL" id="JAOZEV010000002">
    <property type="protein sequence ID" value="MCV9931279.1"/>
    <property type="molecule type" value="Genomic_DNA"/>
</dbReference>
<proteinExistence type="predicted"/>
<dbReference type="InterPro" id="IPR029044">
    <property type="entry name" value="Nucleotide-diphossugar_trans"/>
</dbReference>
<organism evidence="2 3">
    <name type="scientific">Flavobacterium frigoritolerans</name>
    <dbReference type="NCBI Taxonomy" id="2987686"/>
    <lineage>
        <taxon>Bacteria</taxon>
        <taxon>Pseudomonadati</taxon>
        <taxon>Bacteroidota</taxon>
        <taxon>Flavobacteriia</taxon>
        <taxon>Flavobacteriales</taxon>
        <taxon>Flavobacteriaceae</taxon>
        <taxon>Flavobacterium</taxon>
    </lineage>
</organism>
<dbReference type="SUPFAM" id="SSF53448">
    <property type="entry name" value="Nucleotide-diphospho-sugar transferases"/>
    <property type="match status" value="1"/>
</dbReference>
<protein>
    <submittedName>
        <fullName evidence="2">Glycosyltransferase</fullName>
    </submittedName>
</protein>
<dbReference type="InterPro" id="IPR001173">
    <property type="entry name" value="Glyco_trans_2-like"/>
</dbReference>
<gene>
    <name evidence="2" type="ORF">OIU80_03215</name>
</gene>
<sequence>MNNFGPLVSIMIPVYNRENIIGETLDCAINQTYNNIEIIVSDNCSTDKTWSILEEYAKKDDRIKIYKNEINLGPVLNWKNCIDKIQGEYIKILWSDDLMTNDFIQKTLPLFDDDTAFVITGVEYFGDKTMYSEFQDAFPHVLSTKVYLSENILSSNQAEFQLSPGCGIFRRDDLRKNLLIDVPNEFGLDFKKYGAGNDVLMFMLTARDYKFIKIVPELLSKFRFHRESFSVENNLEKYYDLAKYYFVKEFDKRLMAFFILNQFYKRKSSSFHKEFWNTIRKDFSVIDLIKHKSSRVMLKLFSN</sequence>
<evidence type="ECO:0000313" key="3">
    <source>
        <dbReference type="Proteomes" id="UP001151133"/>
    </source>
</evidence>
<dbReference type="CDD" id="cd00761">
    <property type="entry name" value="Glyco_tranf_GTA_type"/>
    <property type="match status" value="1"/>
</dbReference>
<dbReference type="Proteomes" id="UP001151133">
    <property type="component" value="Unassembled WGS sequence"/>
</dbReference>
<dbReference type="PANTHER" id="PTHR22916:SF3">
    <property type="entry name" value="UDP-GLCNAC:BETAGAL BETA-1,3-N-ACETYLGLUCOSAMINYLTRANSFERASE-LIKE PROTEIN 1"/>
    <property type="match status" value="1"/>
</dbReference>
<evidence type="ECO:0000313" key="2">
    <source>
        <dbReference type="EMBL" id="MCV9931279.1"/>
    </source>
</evidence>
<accession>A0A9X2YYW8</accession>
<keyword evidence="3" id="KW-1185">Reference proteome</keyword>
<dbReference type="RefSeq" id="WP_264285645.1">
    <property type="nucleotide sequence ID" value="NZ_JAOZEV010000002.1"/>
</dbReference>
<dbReference type="Pfam" id="PF00535">
    <property type="entry name" value="Glycos_transf_2"/>
    <property type="match status" value="1"/>
</dbReference>
<feature type="domain" description="Glycosyltransferase 2-like" evidence="1">
    <location>
        <begin position="9"/>
        <end position="176"/>
    </location>
</feature>